<dbReference type="PANTHER" id="PTHR43356:SF2">
    <property type="entry name" value="PHOSPHATE ACETYLTRANSFERASE"/>
    <property type="match status" value="1"/>
</dbReference>
<dbReference type="SUPFAM" id="SSF75138">
    <property type="entry name" value="HprK N-terminal domain-like"/>
    <property type="match status" value="1"/>
</dbReference>
<protein>
    <recommendedName>
        <fullName evidence="1">DRTGG domain-containing protein</fullName>
    </recommendedName>
</protein>
<dbReference type="AlphaFoldDB" id="X1KBN4"/>
<organism evidence="2">
    <name type="scientific">marine sediment metagenome</name>
    <dbReference type="NCBI Taxonomy" id="412755"/>
    <lineage>
        <taxon>unclassified sequences</taxon>
        <taxon>metagenomes</taxon>
        <taxon>ecological metagenomes</taxon>
    </lineage>
</organism>
<evidence type="ECO:0000259" key="1">
    <source>
        <dbReference type="Pfam" id="PF07085"/>
    </source>
</evidence>
<dbReference type="Gene3D" id="3.40.1390.20">
    <property type="entry name" value="HprK N-terminal domain-like"/>
    <property type="match status" value="1"/>
</dbReference>
<dbReference type="InterPro" id="IPR027417">
    <property type="entry name" value="P-loop_NTPase"/>
</dbReference>
<feature type="non-terminal residue" evidence="2">
    <location>
        <position position="228"/>
    </location>
</feature>
<dbReference type="InterPro" id="IPR050500">
    <property type="entry name" value="Phos_Acetyltrans/Butyryltrans"/>
</dbReference>
<dbReference type="InterPro" id="IPR010766">
    <property type="entry name" value="DRTGG"/>
</dbReference>
<sequence length="228" mass="24277">MEEVGKDKDALFIECGKNLSYGASVYLDPLTLSQATGSKVLIIAGGSENEIADDLAFIQRFVGADEAHVGGVIINRIKQMDDFKTVHQEEIEQLGINLLGVIPYEKELTTLSVNYVAEKLFARVIAGENALGGTIRNVFVGAMSANVAVAEPLFSKPDKLIITSGDRSDMIIAALEAGETSCIVLTNNIVPPANVTSKASEQKVPILLVPGDTYATATQVEALEPLLT</sequence>
<reference evidence="2" key="1">
    <citation type="journal article" date="2014" name="Front. Microbiol.">
        <title>High frequency of phylogenetically diverse reductive dehalogenase-homologous genes in deep subseafloor sedimentary metagenomes.</title>
        <authorList>
            <person name="Kawai M."/>
            <person name="Futagami T."/>
            <person name="Toyoda A."/>
            <person name="Takaki Y."/>
            <person name="Nishi S."/>
            <person name="Hori S."/>
            <person name="Arai W."/>
            <person name="Tsubouchi T."/>
            <person name="Morono Y."/>
            <person name="Uchiyama I."/>
            <person name="Ito T."/>
            <person name="Fujiyama A."/>
            <person name="Inagaki F."/>
            <person name="Takami H."/>
        </authorList>
    </citation>
    <scope>NUCLEOTIDE SEQUENCE</scope>
    <source>
        <strain evidence="2">Expedition CK06-06</strain>
    </source>
</reference>
<name>X1KBN4_9ZZZZ</name>
<dbReference type="EMBL" id="BARV01004555">
    <property type="protein sequence ID" value="GAI04442.1"/>
    <property type="molecule type" value="Genomic_DNA"/>
</dbReference>
<accession>X1KBN4</accession>
<proteinExistence type="predicted"/>
<dbReference type="Pfam" id="PF07085">
    <property type="entry name" value="DRTGG"/>
    <property type="match status" value="1"/>
</dbReference>
<dbReference type="InterPro" id="IPR028979">
    <property type="entry name" value="Ser_kin/Pase_Hpr-like_N_sf"/>
</dbReference>
<dbReference type="SUPFAM" id="SSF52540">
    <property type="entry name" value="P-loop containing nucleoside triphosphate hydrolases"/>
    <property type="match status" value="1"/>
</dbReference>
<comment type="caution">
    <text evidence="2">The sequence shown here is derived from an EMBL/GenBank/DDBJ whole genome shotgun (WGS) entry which is preliminary data.</text>
</comment>
<dbReference type="PANTHER" id="PTHR43356">
    <property type="entry name" value="PHOSPHATE ACETYLTRANSFERASE"/>
    <property type="match status" value="1"/>
</dbReference>
<evidence type="ECO:0000313" key="2">
    <source>
        <dbReference type="EMBL" id="GAI04442.1"/>
    </source>
</evidence>
<gene>
    <name evidence="2" type="ORF">S06H3_10028</name>
</gene>
<feature type="domain" description="DRTGG" evidence="1">
    <location>
        <begin position="116"/>
        <end position="222"/>
    </location>
</feature>
<dbReference type="Pfam" id="PF13500">
    <property type="entry name" value="AAA_26"/>
    <property type="match status" value="1"/>
</dbReference>